<gene>
    <name evidence="2" type="ORF">Bccel_0265</name>
</gene>
<dbReference type="RefSeq" id="WP_050752968.1">
    <property type="nucleotide sequence ID" value="NZ_LGTC01000001.1"/>
</dbReference>
<comment type="caution">
    <text evidence="2">The sequence shown here is derived from an EMBL/GenBank/DDBJ whole genome shotgun (WGS) entry which is preliminary data.</text>
</comment>
<dbReference type="CDD" id="cd00118">
    <property type="entry name" value="LysM"/>
    <property type="match status" value="1"/>
</dbReference>
<name>A0A0L6JH06_9FIRM</name>
<sequence length="237" mass="27426">MIEEYGIFFDFEGETIRLPQNPSEFQIKVKSSNKTYELVKLGEISVIKDIPLREISFKSTLPNNKDYPWVLTKNLFKYPIFYLVKFRQYKESKKPVRLVVTRKTYEGISDVQTNILVTIEDYTATEVAGSLGDWDYSLNLKEYREYGTKKLSFQKSTSTSTSKVVNVQSNRPITKNIPKTYTVKTGDTLWLIAKNQLNDGSKYINLYNLNKTEIDKKNKNTSNSKYTVYVGQVLKLG</sequence>
<proteinExistence type="predicted"/>
<accession>A0A0L6JH06</accession>
<dbReference type="Proteomes" id="UP000036923">
    <property type="component" value="Unassembled WGS sequence"/>
</dbReference>
<protein>
    <submittedName>
        <fullName evidence="2">Peptidoglycan-binding lysin domain-containing protein</fullName>
    </submittedName>
</protein>
<organism evidence="2 3">
    <name type="scientific">Pseudobacteroides cellulosolvens ATCC 35603 = DSM 2933</name>
    <dbReference type="NCBI Taxonomy" id="398512"/>
    <lineage>
        <taxon>Bacteria</taxon>
        <taxon>Bacillati</taxon>
        <taxon>Bacillota</taxon>
        <taxon>Clostridia</taxon>
        <taxon>Eubacteriales</taxon>
        <taxon>Oscillospiraceae</taxon>
        <taxon>Pseudobacteroides</taxon>
    </lineage>
</organism>
<dbReference type="AlphaFoldDB" id="A0A0L6JH06"/>
<dbReference type="STRING" id="398512.Bccel_0265"/>
<dbReference type="SMART" id="SM00257">
    <property type="entry name" value="LysM"/>
    <property type="match status" value="1"/>
</dbReference>
<dbReference type="PROSITE" id="PS51782">
    <property type="entry name" value="LYSM"/>
    <property type="match status" value="1"/>
</dbReference>
<dbReference type="EMBL" id="LGTC01000001">
    <property type="protein sequence ID" value="KNY25008.1"/>
    <property type="molecule type" value="Genomic_DNA"/>
</dbReference>
<reference evidence="3" key="1">
    <citation type="submission" date="2015-07" db="EMBL/GenBank/DDBJ databases">
        <title>Near-Complete Genome Sequence of the Cellulolytic Bacterium Bacteroides (Pseudobacteroides) cellulosolvens ATCC 35603.</title>
        <authorList>
            <person name="Dassa B."/>
            <person name="Utturkar S.M."/>
            <person name="Klingeman D.M."/>
            <person name="Hurt R.A."/>
            <person name="Keller M."/>
            <person name="Xu J."/>
            <person name="Reddy Y.H.K."/>
            <person name="Borovok I."/>
            <person name="Grinberg I.R."/>
            <person name="Lamed R."/>
            <person name="Zhivin O."/>
            <person name="Bayer E.A."/>
            <person name="Brown S.D."/>
        </authorList>
    </citation>
    <scope>NUCLEOTIDE SEQUENCE [LARGE SCALE GENOMIC DNA]</scope>
    <source>
        <strain evidence="3">DSM 2933</strain>
    </source>
</reference>
<dbReference type="PANTHER" id="PTHR34700:SF4">
    <property type="entry name" value="PHAGE-LIKE ELEMENT PBSX PROTEIN XKDP"/>
    <property type="match status" value="1"/>
</dbReference>
<dbReference type="InterPro" id="IPR036779">
    <property type="entry name" value="LysM_dom_sf"/>
</dbReference>
<dbReference type="PANTHER" id="PTHR34700">
    <property type="entry name" value="POTASSIUM BINDING PROTEIN KBP"/>
    <property type="match status" value="1"/>
</dbReference>
<evidence type="ECO:0000313" key="2">
    <source>
        <dbReference type="EMBL" id="KNY25008.1"/>
    </source>
</evidence>
<feature type="domain" description="LysM" evidence="1">
    <location>
        <begin position="179"/>
        <end position="236"/>
    </location>
</feature>
<dbReference type="Pfam" id="PF01476">
    <property type="entry name" value="LysM"/>
    <property type="match status" value="1"/>
</dbReference>
<evidence type="ECO:0000259" key="1">
    <source>
        <dbReference type="PROSITE" id="PS51782"/>
    </source>
</evidence>
<keyword evidence="3" id="KW-1185">Reference proteome</keyword>
<dbReference type="eggNOG" id="COG1652">
    <property type="taxonomic scope" value="Bacteria"/>
</dbReference>
<dbReference type="InterPro" id="IPR018392">
    <property type="entry name" value="LysM"/>
</dbReference>
<dbReference type="Gene3D" id="3.10.350.10">
    <property type="entry name" value="LysM domain"/>
    <property type="match status" value="1"/>
</dbReference>
<dbReference type="InterPro" id="IPR052196">
    <property type="entry name" value="Bact_Kbp"/>
</dbReference>
<evidence type="ECO:0000313" key="3">
    <source>
        <dbReference type="Proteomes" id="UP000036923"/>
    </source>
</evidence>